<dbReference type="GO" id="GO:0016887">
    <property type="term" value="F:ATP hydrolysis activity"/>
    <property type="evidence" value="ECO:0007669"/>
    <property type="project" value="InterPro"/>
</dbReference>
<evidence type="ECO:0000256" key="5">
    <source>
        <dbReference type="ARBA" id="ARBA00022539"/>
    </source>
</evidence>
<feature type="transmembrane region" description="Helical" evidence="19">
    <location>
        <begin position="591"/>
        <end position="609"/>
    </location>
</feature>
<evidence type="ECO:0000256" key="3">
    <source>
        <dbReference type="ARBA" id="ARBA00022448"/>
    </source>
</evidence>
<keyword evidence="13 19" id="KW-1133">Transmembrane helix</keyword>
<dbReference type="GO" id="GO:0005886">
    <property type="term" value="C:plasma membrane"/>
    <property type="evidence" value="ECO:0007669"/>
    <property type="project" value="UniProtKB-SubCell"/>
</dbReference>
<dbReference type="SFLD" id="SFLDF00027">
    <property type="entry name" value="p-type_atpase"/>
    <property type="match status" value="1"/>
</dbReference>
<dbReference type="InterPro" id="IPR023298">
    <property type="entry name" value="ATPase_P-typ_TM_dom_sf"/>
</dbReference>
<evidence type="ECO:0000313" key="22">
    <source>
        <dbReference type="Proteomes" id="UP000321400"/>
    </source>
</evidence>
<evidence type="ECO:0000256" key="4">
    <source>
        <dbReference type="ARBA" id="ARBA00022475"/>
    </source>
</evidence>
<dbReference type="InterPro" id="IPR027256">
    <property type="entry name" value="P-typ_ATPase_IB"/>
</dbReference>
<keyword evidence="10" id="KW-0187">Copper transport</keyword>
<gene>
    <name evidence="21" type="primary">cadA</name>
    <name evidence="21" type="ORF">HAL01_03380</name>
</gene>
<keyword evidence="11 19" id="KW-0067">ATP-binding</keyword>
<dbReference type="SFLD" id="SFLDS00003">
    <property type="entry name" value="Haloacid_Dehalogenase"/>
    <property type="match status" value="1"/>
</dbReference>
<evidence type="ECO:0000313" key="21">
    <source>
        <dbReference type="EMBL" id="GEN55874.1"/>
    </source>
</evidence>
<sequence>MAKRMNQFKQIAMMSAGLFIILAFAFYLLGLNVLIAPLLISATTLTAIPIVYFSIQALKVKYMSIDLLVSIAMIGAVVIGEYIESAVVGFLFLFGSFLEVRTLEKTRASIQSLLSLAPDSAIVFRDGEEKTVSVEEVNKGDTVIVKAGAKVPVDGVIFSGDAWVNEAMMTGESVLREKKAGDDVFSGTIVDEGYIKVIANKVGEDTAFSQIIELVEEAQDQKSKTEKFLDRFSQYYTPGVVIISVIVYLVTSNTHLAITFLVIACPGALVIGAPVSSVSGIGNGARHGVLLKGGDVLDRLKQTTTFMFDKTGTLTKGQPAVTEVVSFVSGNWLLAVAELERHSEHHLGRAIVAYIDNEVQLTNHHLDVTLIKGQGLVGDWEGARYYVGNRRLLKEHGFNLSIEVNRAIKVREQEGKTAVIVARNDEVIGYIVIDDVIKSEAKQALRMLKERGVKSLVMLTGDNEKTAHYVARQLGITEVKAELQPKDKLAEIKKRQARGEKVVMVGDGVNDAPALALADVGIAMGFSGTDVAIETADVVVMNDRLDKMVHAYQLAKQTVKNRTQNILFALITVFFLLIGVLNGTIHLASGMFVHEASVLLVILNGMRLIHFRLKGTTEAIMYEGDLTSKGIKSRKIVE</sequence>
<dbReference type="AlphaFoldDB" id="A0A511WXM6"/>
<evidence type="ECO:0000256" key="16">
    <source>
        <dbReference type="ARBA" id="ARBA00023136"/>
    </source>
</evidence>
<dbReference type="RefSeq" id="WP_229675476.1">
    <property type="nucleotide sequence ID" value="NZ_BJYE01000003.1"/>
</dbReference>
<dbReference type="EMBL" id="BJYE01000003">
    <property type="protein sequence ID" value="GEN55874.1"/>
    <property type="molecule type" value="Genomic_DNA"/>
</dbReference>
<evidence type="ECO:0000256" key="9">
    <source>
        <dbReference type="ARBA" id="ARBA00022741"/>
    </source>
</evidence>
<evidence type="ECO:0000256" key="13">
    <source>
        <dbReference type="ARBA" id="ARBA00022989"/>
    </source>
</evidence>
<dbReference type="Gene3D" id="3.40.1110.10">
    <property type="entry name" value="Calcium-transporting ATPase, cytoplasmic domain N"/>
    <property type="match status" value="1"/>
</dbReference>
<dbReference type="FunFam" id="2.70.150.10:FF:000020">
    <property type="entry name" value="Copper-exporting P-type ATPase A"/>
    <property type="match status" value="1"/>
</dbReference>
<keyword evidence="3" id="KW-0813">Transport</keyword>
<dbReference type="Pfam" id="PF00122">
    <property type="entry name" value="E1-E2_ATPase"/>
    <property type="match status" value="1"/>
</dbReference>
<dbReference type="EC" id="7.2.2.21" evidence="17"/>
<dbReference type="InterPro" id="IPR023299">
    <property type="entry name" value="ATPase_P-typ_cyto_dom_N"/>
</dbReference>
<organism evidence="21 22">
    <name type="scientific">Halolactibacillus alkaliphilus</name>
    <dbReference type="NCBI Taxonomy" id="442899"/>
    <lineage>
        <taxon>Bacteria</taxon>
        <taxon>Bacillati</taxon>
        <taxon>Bacillota</taxon>
        <taxon>Bacilli</taxon>
        <taxon>Bacillales</taxon>
        <taxon>Bacillaceae</taxon>
        <taxon>Halolactibacillus</taxon>
    </lineage>
</organism>
<dbReference type="SUPFAM" id="SSF81665">
    <property type="entry name" value="Calcium ATPase, transmembrane domain M"/>
    <property type="match status" value="1"/>
</dbReference>
<dbReference type="Gene3D" id="3.40.50.1000">
    <property type="entry name" value="HAD superfamily/HAD-like"/>
    <property type="match status" value="1"/>
</dbReference>
<dbReference type="Gene3D" id="2.70.150.10">
    <property type="entry name" value="Calcium-transporting ATPase, cytoplasmic transduction domain A"/>
    <property type="match status" value="1"/>
</dbReference>
<evidence type="ECO:0000256" key="1">
    <source>
        <dbReference type="ARBA" id="ARBA00004651"/>
    </source>
</evidence>
<dbReference type="InterPro" id="IPR023214">
    <property type="entry name" value="HAD_sf"/>
</dbReference>
<dbReference type="InterPro" id="IPR001757">
    <property type="entry name" value="P_typ_ATPase"/>
</dbReference>
<keyword evidence="12" id="KW-1278">Translocase</keyword>
<name>A0A511WXM6_9BACI</name>
<dbReference type="InterPro" id="IPR036412">
    <property type="entry name" value="HAD-like_sf"/>
</dbReference>
<feature type="transmembrane region" description="Helical" evidence="19">
    <location>
        <begin position="12"/>
        <end position="29"/>
    </location>
</feature>
<keyword evidence="9 19" id="KW-0547">Nucleotide-binding</keyword>
<keyword evidence="4 19" id="KW-1003">Cell membrane</keyword>
<evidence type="ECO:0000256" key="17">
    <source>
        <dbReference type="ARBA" id="ARBA00039103"/>
    </source>
</evidence>
<dbReference type="GO" id="GO:0008551">
    <property type="term" value="F:P-type cadmium transporter activity"/>
    <property type="evidence" value="ECO:0007669"/>
    <property type="project" value="UniProtKB-EC"/>
</dbReference>
<dbReference type="FunFam" id="3.40.50.1000:FF:000020">
    <property type="entry name" value="Probable cation-transporting P-type ATPase"/>
    <property type="match status" value="1"/>
</dbReference>
<dbReference type="PANTHER" id="PTHR48085:SF5">
    <property type="entry name" value="CADMIUM_ZINC-TRANSPORTING ATPASE HMA4-RELATED"/>
    <property type="match status" value="1"/>
</dbReference>
<dbReference type="PRINTS" id="PR00119">
    <property type="entry name" value="CATATPASE"/>
</dbReference>
<keyword evidence="16 19" id="KW-0472">Membrane</keyword>
<dbReference type="InterPro" id="IPR044492">
    <property type="entry name" value="P_typ_ATPase_HD_dom"/>
</dbReference>
<evidence type="ECO:0000256" key="18">
    <source>
        <dbReference type="ARBA" id="ARBA00049338"/>
    </source>
</evidence>
<dbReference type="SUPFAM" id="SSF56784">
    <property type="entry name" value="HAD-like"/>
    <property type="match status" value="1"/>
</dbReference>
<comment type="caution">
    <text evidence="21">The sequence shown here is derived from an EMBL/GenBank/DDBJ whole genome shotgun (WGS) entry which is preliminary data.</text>
</comment>
<evidence type="ECO:0000256" key="10">
    <source>
        <dbReference type="ARBA" id="ARBA00022796"/>
    </source>
</evidence>
<dbReference type="SFLD" id="SFLDG00002">
    <property type="entry name" value="C1.7:_P-type_atpase_like"/>
    <property type="match status" value="1"/>
</dbReference>
<comment type="similarity">
    <text evidence="2 19">Belongs to the cation transport ATPase (P-type) (TC 3.A.3) family. Type IB subfamily.</text>
</comment>
<keyword evidence="22" id="KW-1185">Reference proteome</keyword>
<dbReference type="GO" id="GO:0006825">
    <property type="term" value="P:copper ion transport"/>
    <property type="evidence" value="ECO:0007669"/>
    <property type="project" value="UniProtKB-KW"/>
</dbReference>
<comment type="catalytic activity">
    <reaction evidence="18">
        <text>Cd(2+)(in) + ATP + H2O = Cd(2+)(out) + ADP + phosphate + H(+)</text>
        <dbReference type="Rhea" id="RHEA:12132"/>
        <dbReference type="ChEBI" id="CHEBI:15377"/>
        <dbReference type="ChEBI" id="CHEBI:15378"/>
        <dbReference type="ChEBI" id="CHEBI:30616"/>
        <dbReference type="ChEBI" id="CHEBI:43474"/>
        <dbReference type="ChEBI" id="CHEBI:48775"/>
        <dbReference type="ChEBI" id="CHEBI:456216"/>
        <dbReference type="EC" id="7.2.2.21"/>
    </reaction>
</comment>
<dbReference type="GO" id="GO:0005524">
    <property type="term" value="F:ATP binding"/>
    <property type="evidence" value="ECO:0007669"/>
    <property type="project" value="UniProtKB-UniRule"/>
</dbReference>
<evidence type="ECO:0000256" key="7">
    <source>
        <dbReference type="ARBA" id="ARBA00022692"/>
    </source>
</evidence>
<keyword evidence="15" id="KW-0406">Ion transport</keyword>
<dbReference type="NCBIfam" id="TIGR01511">
    <property type="entry name" value="ATPase-IB1_Cu"/>
    <property type="match status" value="1"/>
</dbReference>
<keyword evidence="14" id="KW-0186">Copper</keyword>
<evidence type="ECO:0000256" key="14">
    <source>
        <dbReference type="ARBA" id="ARBA00023008"/>
    </source>
</evidence>
<evidence type="ECO:0000256" key="6">
    <source>
        <dbReference type="ARBA" id="ARBA00022553"/>
    </source>
</evidence>
<dbReference type="InterPro" id="IPR051014">
    <property type="entry name" value="Cation_Transport_ATPase_IB"/>
</dbReference>
<dbReference type="Proteomes" id="UP000321400">
    <property type="component" value="Unassembled WGS sequence"/>
</dbReference>
<keyword evidence="7 19" id="KW-0812">Transmembrane</keyword>
<feature type="transmembrane region" description="Helical" evidence="19">
    <location>
        <begin position="256"/>
        <end position="276"/>
    </location>
</feature>
<comment type="subcellular location">
    <subcellularLocation>
        <location evidence="1">Cell membrane</location>
        <topology evidence="1">Multi-pass membrane protein</topology>
    </subcellularLocation>
</comment>
<dbReference type="NCBIfam" id="TIGR01494">
    <property type="entry name" value="ATPase_P-type"/>
    <property type="match status" value="1"/>
</dbReference>
<keyword evidence="6" id="KW-0597">Phosphoprotein</keyword>
<dbReference type="GO" id="GO:0046872">
    <property type="term" value="F:metal ion binding"/>
    <property type="evidence" value="ECO:0007669"/>
    <property type="project" value="UniProtKB-KW"/>
</dbReference>
<protein>
    <recommendedName>
        <fullName evidence="17">Cd(2+)-exporting ATPase</fullName>
        <ecNumber evidence="17">7.2.2.21</ecNumber>
    </recommendedName>
</protein>
<evidence type="ECO:0000259" key="20">
    <source>
        <dbReference type="Pfam" id="PF00122"/>
    </source>
</evidence>
<dbReference type="InterPro" id="IPR018303">
    <property type="entry name" value="ATPase_P-typ_P_site"/>
</dbReference>
<accession>A0A511WXM6</accession>
<dbReference type="NCBIfam" id="TIGR01525">
    <property type="entry name" value="ATPase-IB_hvy"/>
    <property type="match status" value="1"/>
</dbReference>
<reference evidence="21 22" key="1">
    <citation type="submission" date="2019-07" db="EMBL/GenBank/DDBJ databases">
        <title>Whole genome shotgun sequence of Halolactibacillus alkaliphilus NBRC 103919.</title>
        <authorList>
            <person name="Hosoyama A."/>
            <person name="Uohara A."/>
            <person name="Ohji S."/>
            <person name="Ichikawa N."/>
        </authorList>
    </citation>
    <scope>NUCLEOTIDE SEQUENCE [LARGE SCALE GENOMIC DNA]</scope>
    <source>
        <strain evidence="21 22">NBRC 103919</strain>
    </source>
</reference>
<feature type="domain" description="P-type ATPase A" evidence="20">
    <location>
        <begin position="116"/>
        <end position="216"/>
    </location>
</feature>
<keyword evidence="5" id="KW-0104">Cadmium</keyword>
<feature type="transmembrane region" description="Helical" evidence="19">
    <location>
        <begin position="232"/>
        <end position="250"/>
    </location>
</feature>
<evidence type="ECO:0000256" key="12">
    <source>
        <dbReference type="ARBA" id="ARBA00022967"/>
    </source>
</evidence>
<dbReference type="STRING" id="442899.SAMN05720591_10378"/>
<keyword evidence="8 19" id="KW-0479">Metal-binding</keyword>
<evidence type="ECO:0000256" key="19">
    <source>
        <dbReference type="RuleBase" id="RU362081"/>
    </source>
</evidence>
<feature type="transmembrane region" description="Helical" evidence="19">
    <location>
        <begin position="566"/>
        <end position="585"/>
    </location>
</feature>
<dbReference type="InterPro" id="IPR008250">
    <property type="entry name" value="ATPase_P-typ_transduc_dom_A_sf"/>
</dbReference>
<dbReference type="CDD" id="cd02079">
    <property type="entry name" value="P-type_ATPase_HM"/>
    <property type="match status" value="1"/>
</dbReference>
<evidence type="ECO:0000256" key="8">
    <source>
        <dbReference type="ARBA" id="ARBA00022723"/>
    </source>
</evidence>
<proteinExistence type="inferred from homology"/>
<feature type="transmembrane region" description="Helical" evidence="19">
    <location>
        <begin position="35"/>
        <end position="55"/>
    </location>
</feature>
<dbReference type="PANTHER" id="PTHR48085">
    <property type="entry name" value="CADMIUM/ZINC-TRANSPORTING ATPASE HMA2-RELATED"/>
    <property type="match status" value="1"/>
</dbReference>
<dbReference type="PROSITE" id="PS01229">
    <property type="entry name" value="COF_2"/>
    <property type="match status" value="1"/>
</dbReference>
<dbReference type="Pfam" id="PF00702">
    <property type="entry name" value="Hydrolase"/>
    <property type="match status" value="1"/>
</dbReference>
<evidence type="ECO:0000256" key="11">
    <source>
        <dbReference type="ARBA" id="ARBA00022840"/>
    </source>
</evidence>
<evidence type="ECO:0000256" key="2">
    <source>
        <dbReference type="ARBA" id="ARBA00006024"/>
    </source>
</evidence>
<dbReference type="SUPFAM" id="SSF81653">
    <property type="entry name" value="Calcium ATPase, transduction domain A"/>
    <property type="match status" value="1"/>
</dbReference>
<dbReference type="InterPro" id="IPR059000">
    <property type="entry name" value="ATPase_P-type_domA"/>
</dbReference>
<evidence type="ECO:0000256" key="15">
    <source>
        <dbReference type="ARBA" id="ARBA00023065"/>
    </source>
</evidence>
<dbReference type="PROSITE" id="PS00154">
    <property type="entry name" value="ATPASE_E1_E2"/>
    <property type="match status" value="1"/>
</dbReference>